<organism evidence="3 4">
    <name type="scientific">Flavobacterium myungsuense</name>
    <dbReference type="NCBI Taxonomy" id="651823"/>
    <lineage>
        <taxon>Bacteria</taxon>
        <taxon>Pseudomonadati</taxon>
        <taxon>Bacteroidota</taxon>
        <taxon>Flavobacteriia</taxon>
        <taxon>Flavobacteriales</taxon>
        <taxon>Flavobacteriaceae</taxon>
        <taxon>Flavobacterium</taxon>
    </lineage>
</organism>
<name>A0ABW3J044_9FLAO</name>
<comment type="caution">
    <text evidence="3">The sequence shown here is derived from an EMBL/GenBank/DDBJ whole genome shotgun (WGS) entry which is preliminary data.</text>
</comment>
<feature type="chain" id="PRO_5046518735" evidence="1">
    <location>
        <begin position="21"/>
        <end position="463"/>
    </location>
</feature>
<sequence>MKKLQLFLTLTILASLSSCINSDEYSAPDLSCSDLTVTKQVKEITDQSDVTYKKYENTDVIEAYVTSSDEGGNFFKSISLVSTDGKIGFSVPVDAYNLYTKYEPGRKVFINMKDRYYVTDFESTIIGSLYDNNTPANDKDDEVGRISGVDYQKIITSSCTKVNEDAFVNKITIAQAKDDSYLNKLIEFDNVQFKSESFGKKYYDASLNDLGGATNHNITDEFGNTIILRVSSFAVFASKLVPNKNGKIRGVLTKFRSDYQFMVRTENDIQLIDPLLSIDFAGPIVGNAITYSGSFTENFESYGTTSPANRTFPKYINDPVVGTRYWENKTFGTPANKYIQMTSFGGTAEANRSLFFIPVDMTAANTFSFQSKSGFTNGNVLKVYYSIDYVPGTNITDATLIDITSNFTVSPGLSSGYPTTFTNSGNYNIPAGITGNGFFIFEYVGSGLTGLTSTMQIDNIIVN</sequence>
<dbReference type="PROSITE" id="PS51257">
    <property type="entry name" value="PROKAR_LIPOPROTEIN"/>
    <property type="match status" value="1"/>
</dbReference>
<gene>
    <name evidence="3" type="ORF">ACFQ0S_01325</name>
</gene>
<accession>A0ABW3J044</accession>
<dbReference type="InterPro" id="IPR043744">
    <property type="entry name" value="DUF5689"/>
</dbReference>
<dbReference type="Proteomes" id="UP001597051">
    <property type="component" value="Unassembled WGS sequence"/>
</dbReference>
<dbReference type="EMBL" id="JBHTIZ010000005">
    <property type="protein sequence ID" value="MFD0983106.1"/>
    <property type="molecule type" value="Genomic_DNA"/>
</dbReference>
<feature type="signal peptide" evidence="1">
    <location>
        <begin position="1"/>
        <end position="20"/>
    </location>
</feature>
<keyword evidence="4" id="KW-1185">Reference proteome</keyword>
<dbReference type="Pfam" id="PF18942">
    <property type="entry name" value="DUF5689"/>
    <property type="match status" value="1"/>
</dbReference>
<evidence type="ECO:0000313" key="4">
    <source>
        <dbReference type="Proteomes" id="UP001597051"/>
    </source>
</evidence>
<protein>
    <submittedName>
        <fullName evidence="3">DUF5689 domain-containing protein</fullName>
    </submittedName>
</protein>
<evidence type="ECO:0000256" key="1">
    <source>
        <dbReference type="SAM" id="SignalP"/>
    </source>
</evidence>
<evidence type="ECO:0000313" key="3">
    <source>
        <dbReference type="EMBL" id="MFD0983106.1"/>
    </source>
</evidence>
<dbReference type="RefSeq" id="WP_379752409.1">
    <property type="nucleotide sequence ID" value="NZ_JBHSYB010000002.1"/>
</dbReference>
<reference evidence="4" key="1">
    <citation type="journal article" date="2019" name="Int. J. Syst. Evol. Microbiol.">
        <title>The Global Catalogue of Microorganisms (GCM) 10K type strain sequencing project: providing services to taxonomists for standard genome sequencing and annotation.</title>
        <authorList>
            <consortium name="The Broad Institute Genomics Platform"/>
            <consortium name="The Broad Institute Genome Sequencing Center for Infectious Disease"/>
            <person name="Wu L."/>
            <person name="Ma J."/>
        </authorList>
    </citation>
    <scope>NUCLEOTIDE SEQUENCE [LARGE SCALE GENOMIC DNA]</scope>
    <source>
        <strain evidence="4">CECT 7649</strain>
    </source>
</reference>
<feature type="domain" description="DUF5689" evidence="2">
    <location>
        <begin position="38"/>
        <end position="269"/>
    </location>
</feature>
<evidence type="ECO:0000259" key="2">
    <source>
        <dbReference type="Pfam" id="PF18942"/>
    </source>
</evidence>
<keyword evidence="1" id="KW-0732">Signal</keyword>
<proteinExistence type="predicted"/>